<protein>
    <recommendedName>
        <fullName evidence="3">F-box protein</fullName>
    </recommendedName>
</protein>
<dbReference type="Proteomes" id="UP001177140">
    <property type="component" value="Unassembled WGS sequence"/>
</dbReference>
<name>A0AA41SM61_PAPNU</name>
<evidence type="ECO:0000313" key="2">
    <source>
        <dbReference type="Proteomes" id="UP001177140"/>
    </source>
</evidence>
<proteinExistence type="predicted"/>
<accession>A0AA41SM61</accession>
<dbReference type="EMBL" id="JAJJMA010179039">
    <property type="protein sequence ID" value="MCL7037435.1"/>
    <property type="molecule type" value="Genomic_DNA"/>
</dbReference>
<comment type="caution">
    <text evidence="1">The sequence shown here is derived from an EMBL/GenBank/DDBJ whole genome shotgun (WGS) entry which is preliminary data.</text>
</comment>
<keyword evidence="2" id="KW-1185">Reference proteome</keyword>
<dbReference type="AlphaFoldDB" id="A0AA41SM61"/>
<evidence type="ECO:0000313" key="1">
    <source>
        <dbReference type="EMBL" id="MCL7037435.1"/>
    </source>
</evidence>
<reference evidence="1" key="1">
    <citation type="submission" date="2022-03" db="EMBL/GenBank/DDBJ databases">
        <title>A functionally conserved STORR gene fusion in Papaver species that diverged 16.8 million years ago.</title>
        <authorList>
            <person name="Catania T."/>
        </authorList>
    </citation>
    <scope>NUCLEOTIDE SEQUENCE</scope>
    <source>
        <strain evidence="1">S-191538</strain>
    </source>
</reference>
<sequence>MPPYRHLLHSKDIAKLVYFGECRGRLHLISDYDRLSIFDILEMKTDYKGWIPKLRIDVRRCFPYPVVYGGYCVLHVEEVGDSIRLVVRIQEQAISCDLPDLSFLPEFAPWLPKSSFKDLYEFAPGTWKKISYNRSHQYIETLASV</sequence>
<gene>
    <name evidence="1" type="ORF">MKW94_010095</name>
</gene>
<organism evidence="1 2">
    <name type="scientific">Papaver nudicaule</name>
    <name type="common">Iceland poppy</name>
    <dbReference type="NCBI Taxonomy" id="74823"/>
    <lineage>
        <taxon>Eukaryota</taxon>
        <taxon>Viridiplantae</taxon>
        <taxon>Streptophyta</taxon>
        <taxon>Embryophyta</taxon>
        <taxon>Tracheophyta</taxon>
        <taxon>Spermatophyta</taxon>
        <taxon>Magnoliopsida</taxon>
        <taxon>Ranunculales</taxon>
        <taxon>Papaveraceae</taxon>
        <taxon>Papaveroideae</taxon>
        <taxon>Papaver</taxon>
    </lineage>
</organism>
<evidence type="ECO:0008006" key="3">
    <source>
        <dbReference type="Google" id="ProtNLM"/>
    </source>
</evidence>